<reference evidence="3 4" key="1">
    <citation type="submission" date="2017-07" db="EMBL/GenBank/DDBJ databases">
        <title>Genome sequence of the Sordaria macrospora wild type strain R19027.</title>
        <authorList>
            <person name="Nowrousian M."/>
            <person name="Teichert I."/>
            <person name="Kueck U."/>
        </authorList>
    </citation>
    <scope>NUCLEOTIDE SEQUENCE [LARGE SCALE GENOMIC DNA]</scope>
    <source>
        <strain evidence="3 4">R19027</strain>
        <tissue evidence="3">Mycelium</tissue>
    </source>
</reference>
<dbReference type="GO" id="GO:0005975">
    <property type="term" value="P:carbohydrate metabolic process"/>
    <property type="evidence" value="ECO:0007669"/>
    <property type="project" value="InterPro"/>
</dbReference>
<dbReference type="VEuPathDB" id="FungiDB:SMAC_07656"/>
<evidence type="ECO:0000259" key="2">
    <source>
        <dbReference type="PROSITE" id="PS51762"/>
    </source>
</evidence>
<feature type="transmembrane region" description="Helical" evidence="1">
    <location>
        <begin position="20"/>
        <end position="41"/>
    </location>
</feature>
<sequence length="447" mass="49321">MQNLYIYSCPSRLNRAVPCFLTSLTSSSSYFVVSVSVLFPIWDLFTLSLPSPVWYICFLFGKTCYYTFSSTTGFLVNHYFLSTSPAVVDSYIQQHHDNLRHSFIASLSNRIFFYNFTTSRHRITRSYIRSCHHQLSDSITNHILKNDNQTTLFKMHFSAATATASLFTFFSLASAGAVPPYPGYKVIWADEFTGEAGAHPSYSKWNYAVNTNTNNELQAYTTSNTNIQLSGGSTVQFVPRKDPATGKWTSGRLESQATFTPSPNRTTLVEAAIRFGDLATSQKKGLWPAFWMLGDAIHHGTPWPRCGELDIMETINGAMTGYGTVHCGGDANDAPVGGPCDEPVGIPNKVDLPDYGWHTWSLSIDRTNPGGDFNGEKISWLLDGKVYATLTGADIQDEGVWATLARSPLFIILNLAVGGDWPGAPDANTKDGFGNMMEVEYVAVLEA</sequence>
<feature type="transmembrane region" description="Helical" evidence="1">
    <location>
        <begin position="53"/>
        <end position="76"/>
    </location>
</feature>
<evidence type="ECO:0000256" key="1">
    <source>
        <dbReference type="SAM" id="Phobius"/>
    </source>
</evidence>
<gene>
    <name evidence="3" type="ORF">SMACR_07656</name>
</gene>
<dbReference type="GO" id="GO:0004553">
    <property type="term" value="F:hydrolase activity, hydrolyzing O-glycosyl compounds"/>
    <property type="evidence" value="ECO:0007669"/>
    <property type="project" value="InterPro"/>
</dbReference>
<dbReference type="AlphaFoldDB" id="A0A8S9A0U4"/>
<name>A0A8S9A0U4_SORMA</name>
<comment type="caution">
    <text evidence="3">The sequence shown here is derived from an EMBL/GenBank/DDBJ whole genome shotgun (WGS) entry which is preliminary data.</text>
</comment>
<organism evidence="3 4">
    <name type="scientific">Sordaria macrospora</name>
    <dbReference type="NCBI Taxonomy" id="5147"/>
    <lineage>
        <taxon>Eukaryota</taxon>
        <taxon>Fungi</taxon>
        <taxon>Dikarya</taxon>
        <taxon>Ascomycota</taxon>
        <taxon>Pezizomycotina</taxon>
        <taxon>Sordariomycetes</taxon>
        <taxon>Sordariomycetidae</taxon>
        <taxon>Sordariales</taxon>
        <taxon>Sordariaceae</taxon>
        <taxon>Sordaria</taxon>
    </lineage>
</organism>
<dbReference type="PANTHER" id="PTHR10963:SF60">
    <property type="entry name" value="GRAM-NEGATIVE BACTERIA-BINDING PROTEIN 1-RELATED"/>
    <property type="match status" value="1"/>
</dbReference>
<dbReference type="Pfam" id="PF26113">
    <property type="entry name" value="GH16_XgeA"/>
    <property type="match status" value="1"/>
</dbReference>
<dbReference type="InterPro" id="IPR013320">
    <property type="entry name" value="ConA-like_dom_sf"/>
</dbReference>
<accession>A0A8S9A0U4</accession>
<dbReference type="InterPro" id="IPR000757">
    <property type="entry name" value="Beta-glucanase-like"/>
</dbReference>
<keyword evidence="1" id="KW-0812">Transmembrane</keyword>
<evidence type="ECO:0000313" key="4">
    <source>
        <dbReference type="Proteomes" id="UP000433876"/>
    </source>
</evidence>
<evidence type="ECO:0000313" key="3">
    <source>
        <dbReference type="EMBL" id="KAA8635489.1"/>
    </source>
</evidence>
<feature type="domain" description="GH16" evidence="2">
    <location>
        <begin position="174"/>
        <end position="447"/>
    </location>
</feature>
<keyword evidence="1" id="KW-1133">Transmembrane helix</keyword>
<dbReference type="Proteomes" id="UP000433876">
    <property type="component" value="Unassembled WGS sequence"/>
</dbReference>
<dbReference type="PANTHER" id="PTHR10963">
    <property type="entry name" value="GLYCOSYL HYDROLASE-RELATED"/>
    <property type="match status" value="1"/>
</dbReference>
<protein>
    <recommendedName>
        <fullName evidence="2">GH16 domain-containing protein</fullName>
    </recommendedName>
</protein>
<dbReference type="EMBL" id="NMPR01000011">
    <property type="protein sequence ID" value="KAA8635489.1"/>
    <property type="molecule type" value="Genomic_DNA"/>
</dbReference>
<proteinExistence type="predicted"/>
<dbReference type="CDD" id="cd02182">
    <property type="entry name" value="GH16_Strep_laminarinase_like"/>
    <property type="match status" value="1"/>
</dbReference>
<dbReference type="Gene3D" id="2.60.120.200">
    <property type="match status" value="1"/>
</dbReference>
<dbReference type="InterPro" id="IPR050546">
    <property type="entry name" value="Glycosyl_Hydrlase_16"/>
</dbReference>
<dbReference type="PROSITE" id="PS51762">
    <property type="entry name" value="GH16_2"/>
    <property type="match status" value="1"/>
</dbReference>
<dbReference type="SUPFAM" id="SSF49899">
    <property type="entry name" value="Concanavalin A-like lectins/glucanases"/>
    <property type="match status" value="1"/>
</dbReference>
<keyword evidence="1" id="KW-0472">Membrane</keyword>